<gene>
    <name evidence="2" type="primary">het-6_7</name>
    <name evidence="2" type="ORF">LCER1_G005605</name>
</gene>
<evidence type="ECO:0000259" key="1">
    <source>
        <dbReference type="Pfam" id="PF06985"/>
    </source>
</evidence>
<dbReference type="OrthoDB" id="3553147at2759"/>
<keyword evidence="3" id="KW-1185">Reference proteome</keyword>
<feature type="domain" description="Heterokaryon incompatibility" evidence="1">
    <location>
        <begin position="66"/>
        <end position="216"/>
    </location>
</feature>
<dbReference type="Proteomes" id="UP000481288">
    <property type="component" value="Unassembled WGS sequence"/>
</dbReference>
<dbReference type="InterPro" id="IPR052895">
    <property type="entry name" value="HetReg/Transcr_Mod"/>
</dbReference>
<dbReference type="Pfam" id="PF06985">
    <property type="entry name" value="HET"/>
    <property type="match status" value="1"/>
</dbReference>
<accession>A0A7D8YQC1</accession>
<dbReference type="InterPro" id="IPR010730">
    <property type="entry name" value="HET"/>
</dbReference>
<evidence type="ECO:0000313" key="2">
    <source>
        <dbReference type="EMBL" id="TVY51096.1"/>
    </source>
</evidence>
<organism evidence="2 3">
    <name type="scientific">Lachnellula cervina</name>
    <dbReference type="NCBI Taxonomy" id="1316786"/>
    <lineage>
        <taxon>Eukaryota</taxon>
        <taxon>Fungi</taxon>
        <taxon>Dikarya</taxon>
        <taxon>Ascomycota</taxon>
        <taxon>Pezizomycotina</taxon>
        <taxon>Leotiomycetes</taxon>
        <taxon>Helotiales</taxon>
        <taxon>Lachnaceae</taxon>
        <taxon>Lachnellula</taxon>
    </lineage>
</organism>
<comment type="caution">
    <text evidence="2">The sequence shown here is derived from an EMBL/GenBank/DDBJ whole genome shotgun (WGS) entry which is preliminary data.</text>
</comment>
<dbReference type="AlphaFoldDB" id="A0A7D8YQC1"/>
<dbReference type="PANTHER" id="PTHR24148">
    <property type="entry name" value="ANKYRIN REPEAT DOMAIN-CONTAINING PROTEIN 39 HOMOLOG-RELATED"/>
    <property type="match status" value="1"/>
</dbReference>
<proteinExistence type="predicted"/>
<dbReference type="EMBL" id="QGMG01000908">
    <property type="protein sequence ID" value="TVY51096.1"/>
    <property type="molecule type" value="Genomic_DNA"/>
</dbReference>
<sequence>MNKMELQIPEARSEPVAEFIHSPLDKHTADCHPIRLLHLQPSEEYYSPITCTIEHVDLRSTPRPGFKALSYAWGDASIKLPIQIEGRPYYVATNCHAALLRLREVGETAIWIDAICINQLDDDEKSVQISMMADVYSCASEVVVWLGCCEAERRPDDKEKERLALGLVSQLSALGYPSMANYKAAAKNDLDVKQRWAAFSWLCFHGWFERLWTLQETCITTNSKALLQYHAINFLRVQKAADTAYMFYKQSKAEWMAFKQQGEFEIGLEFDVQVVFIHERQLLWQFYHEGGLNLRALLGRTLSYQCTEPKDRVFAVLTFLKKETVERIEPVYSMSLCELYARATRAMIQEDQSFQALCVAGIGRNAAAWNPLPTWIVDLRVDYLLDGTNRYPLIYSIYRSSGWAEPIFCSGGESSVLNLAGLCVDTIQGHMDMFLPNHSVEDIIKFLAFWRQSFTKYPTACDPIDAWSRMRLPEEYFSMFKSLSLPESEQGESINCKPTIDGTTYYQATIDRTISSRTFFISGSGYMGVGPKALEEGDMICVIPGCNVPLLVRKEGDHHLLVGECFVWGLMDGEALEGKNVDSWKDKKFEEIPQEDGLEIFRLH</sequence>
<protein>
    <submittedName>
        <fullName evidence="2">Heterokaryon incompatibility protein 6,OR allele</fullName>
    </submittedName>
</protein>
<dbReference type="Pfam" id="PF26639">
    <property type="entry name" value="Het-6_barrel"/>
    <property type="match status" value="1"/>
</dbReference>
<dbReference type="PANTHER" id="PTHR24148:SF64">
    <property type="entry name" value="HETEROKARYON INCOMPATIBILITY DOMAIN-CONTAINING PROTEIN"/>
    <property type="match status" value="1"/>
</dbReference>
<name>A0A7D8YQC1_9HELO</name>
<reference evidence="2 3" key="1">
    <citation type="submission" date="2018-05" db="EMBL/GenBank/DDBJ databases">
        <title>Whole genome sequencing for identification of molecular markers to develop diagnostic detection tools for the regulated plant pathogen Lachnellula willkommii.</title>
        <authorList>
            <person name="Giroux E."/>
            <person name="Bilodeau G."/>
        </authorList>
    </citation>
    <scope>NUCLEOTIDE SEQUENCE [LARGE SCALE GENOMIC DNA]</scope>
    <source>
        <strain evidence="2 3">CBS 625.97</strain>
    </source>
</reference>
<evidence type="ECO:0000313" key="3">
    <source>
        <dbReference type="Proteomes" id="UP000481288"/>
    </source>
</evidence>